<protein>
    <recommendedName>
        <fullName evidence="4">SMI1/KNR4 family protein</fullName>
    </recommendedName>
</protein>
<evidence type="ECO:0000313" key="3">
    <source>
        <dbReference type="Proteomes" id="UP000824037"/>
    </source>
</evidence>
<dbReference type="Gene3D" id="3.40.1580.10">
    <property type="entry name" value="SMI1/KNR4-like"/>
    <property type="match status" value="1"/>
</dbReference>
<sequence>MPNDPKDGTVVIPDPETTTELAEHSGPLAAAPHPALAALWELTPGLYLPDGSAIYGPHSLAERNETYEVAEYSPGWALIGDDGGGRGYLMRAVGTAPGSGAPDGDPPRGEVYLLDLGALCPDIAAEGELVTTDLVAWLTG</sequence>
<reference evidence="2" key="2">
    <citation type="submission" date="2021-04" db="EMBL/GenBank/DDBJ databases">
        <authorList>
            <person name="Gilroy R."/>
        </authorList>
    </citation>
    <scope>NUCLEOTIDE SEQUENCE</scope>
    <source>
        <strain evidence="2">ChiGjej4B4-7305</strain>
    </source>
</reference>
<reference evidence="2" key="1">
    <citation type="journal article" date="2021" name="PeerJ">
        <title>Extensive microbial diversity within the chicken gut microbiome revealed by metagenomics and culture.</title>
        <authorList>
            <person name="Gilroy R."/>
            <person name="Ravi A."/>
            <person name="Getino M."/>
            <person name="Pursley I."/>
            <person name="Horton D.L."/>
            <person name="Alikhan N.F."/>
            <person name="Baker D."/>
            <person name="Gharbi K."/>
            <person name="Hall N."/>
            <person name="Watson M."/>
            <person name="Adriaenssens E.M."/>
            <person name="Foster-Nyarko E."/>
            <person name="Jarju S."/>
            <person name="Secka A."/>
            <person name="Antonio M."/>
            <person name="Oren A."/>
            <person name="Chaudhuri R.R."/>
            <person name="La Ragione R."/>
            <person name="Hildebrand F."/>
            <person name="Pallen M.J."/>
        </authorList>
    </citation>
    <scope>NUCLEOTIDE SEQUENCE</scope>
    <source>
        <strain evidence="2">ChiGjej4B4-7305</strain>
    </source>
</reference>
<name>A0A9D2EG50_9MICO</name>
<accession>A0A9D2EG50</accession>
<comment type="caution">
    <text evidence="2">The sequence shown here is derived from an EMBL/GenBank/DDBJ whole genome shotgun (WGS) entry which is preliminary data.</text>
</comment>
<gene>
    <name evidence="2" type="ORF">H9815_13455</name>
</gene>
<evidence type="ECO:0000256" key="1">
    <source>
        <dbReference type="SAM" id="MobiDB-lite"/>
    </source>
</evidence>
<evidence type="ECO:0000313" key="2">
    <source>
        <dbReference type="EMBL" id="HIZ36775.1"/>
    </source>
</evidence>
<dbReference type="Proteomes" id="UP000824037">
    <property type="component" value="Unassembled WGS sequence"/>
</dbReference>
<dbReference type="AlphaFoldDB" id="A0A9D2EG50"/>
<evidence type="ECO:0008006" key="4">
    <source>
        <dbReference type="Google" id="ProtNLM"/>
    </source>
</evidence>
<proteinExistence type="predicted"/>
<organism evidence="2 3">
    <name type="scientific">Candidatus Ruania gallistercoris</name>
    <dbReference type="NCBI Taxonomy" id="2838746"/>
    <lineage>
        <taxon>Bacteria</taxon>
        <taxon>Bacillati</taxon>
        <taxon>Actinomycetota</taxon>
        <taxon>Actinomycetes</taxon>
        <taxon>Micrococcales</taxon>
        <taxon>Ruaniaceae</taxon>
        <taxon>Ruania</taxon>
    </lineage>
</organism>
<dbReference type="InterPro" id="IPR037883">
    <property type="entry name" value="Knr4/Smi1-like_sf"/>
</dbReference>
<dbReference type="EMBL" id="DXBY01000230">
    <property type="protein sequence ID" value="HIZ36775.1"/>
    <property type="molecule type" value="Genomic_DNA"/>
</dbReference>
<feature type="region of interest" description="Disordered" evidence="1">
    <location>
        <begin position="1"/>
        <end position="26"/>
    </location>
</feature>